<dbReference type="EMBL" id="JMCC02000040">
    <property type="protein sequence ID" value="KIG16330.1"/>
    <property type="molecule type" value="Genomic_DNA"/>
</dbReference>
<evidence type="ECO:0000256" key="1">
    <source>
        <dbReference type="SAM" id="MobiDB-lite"/>
    </source>
</evidence>
<accession>A0A0C2D3M5</accession>
<organism evidence="3 4">
    <name type="scientific">Enhygromyxa salina</name>
    <dbReference type="NCBI Taxonomy" id="215803"/>
    <lineage>
        <taxon>Bacteria</taxon>
        <taxon>Pseudomonadati</taxon>
        <taxon>Myxococcota</taxon>
        <taxon>Polyangia</taxon>
        <taxon>Nannocystales</taxon>
        <taxon>Nannocystaceae</taxon>
        <taxon>Enhygromyxa</taxon>
    </lineage>
</organism>
<dbReference type="InterPro" id="IPR002035">
    <property type="entry name" value="VWF_A"/>
</dbReference>
<comment type="caution">
    <text evidence="3">The sequence shown here is derived from an EMBL/GenBank/DDBJ whole genome shotgun (WGS) entry which is preliminary data.</text>
</comment>
<feature type="domain" description="VWFA" evidence="2">
    <location>
        <begin position="55"/>
        <end position="287"/>
    </location>
</feature>
<feature type="region of interest" description="Disordered" evidence="1">
    <location>
        <begin position="429"/>
        <end position="448"/>
    </location>
</feature>
<evidence type="ECO:0000313" key="4">
    <source>
        <dbReference type="Proteomes" id="UP000031599"/>
    </source>
</evidence>
<evidence type="ECO:0000259" key="2">
    <source>
        <dbReference type="PROSITE" id="PS50234"/>
    </source>
</evidence>
<dbReference type="Proteomes" id="UP000031599">
    <property type="component" value="Unassembled WGS sequence"/>
</dbReference>
<protein>
    <submittedName>
        <fullName evidence="3">Alpha-amylase</fullName>
    </submittedName>
</protein>
<dbReference type="RefSeq" id="WP_052550048.1">
    <property type="nucleotide sequence ID" value="NZ_JMCC02000040.1"/>
</dbReference>
<dbReference type="AlphaFoldDB" id="A0A0C2D3M5"/>
<gene>
    <name evidence="3" type="ORF">DB30_04790</name>
</gene>
<evidence type="ECO:0000313" key="3">
    <source>
        <dbReference type="EMBL" id="KIG16330.1"/>
    </source>
</evidence>
<feature type="region of interest" description="Disordered" evidence="1">
    <location>
        <begin position="589"/>
        <end position="674"/>
    </location>
</feature>
<dbReference type="PROSITE" id="PS50234">
    <property type="entry name" value="VWFA"/>
    <property type="match status" value="1"/>
</dbReference>
<reference evidence="3 4" key="1">
    <citation type="submission" date="2014-12" db="EMBL/GenBank/DDBJ databases">
        <title>Genome assembly of Enhygromyxa salina DSM 15201.</title>
        <authorList>
            <person name="Sharma G."/>
            <person name="Subramanian S."/>
        </authorList>
    </citation>
    <scope>NUCLEOTIDE SEQUENCE [LARGE SCALE GENOMIC DNA]</scope>
    <source>
        <strain evidence="3 4">DSM 15201</strain>
    </source>
</reference>
<dbReference type="InterPro" id="IPR036465">
    <property type="entry name" value="vWFA_dom_sf"/>
</dbReference>
<name>A0A0C2D3M5_9BACT</name>
<proteinExistence type="predicted"/>
<dbReference type="Gene3D" id="3.40.50.410">
    <property type="entry name" value="von Willebrand factor, type A domain"/>
    <property type="match status" value="1"/>
</dbReference>
<dbReference type="SUPFAM" id="SSF53300">
    <property type="entry name" value="vWA-like"/>
    <property type="match status" value="1"/>
</dbReference>
<sequence>MRKLLGDNWRRLGLQLALLTGIGLAFAVGSRGQSASAGGMDECPAEGECSIKKPNVMLIVDYSTSMNLEWDQINQLSRWEVAVAAITNITAPGSYLSQTTHLALLRFGHDPDPIAPGTVISNEASGLVDGVALDVAWDDDNGEYLECNGQVIGEALAATPAPMMGSPFGIGTWTKGALDATASEIAATKSDHAQDELEPARAYVNVVVTDSAWTGVDGSQPLIPANQDPAISAAAMFDQQGIRTYVIALADDPQAEVAADQLAAAGGTAEALHASSPAQLDEAFNAVVDAVNDSLEGPQCADGPPRVMILLDGSSAMLNLGEGPNATPASPGTGRWDQARDALAGEPSLFGYDTPFGEVEDVAQLGLASFGEPDEAKILVQYAACAHDNFWFALDPQTSCEQPGCEDPWAGPPITWTFKDGTEDPPGFDTPTQSHMPQCAGQDGEACQGSGRSLHTGLQLLAANHASYHEAAQDPMAPYPTTPQTQYLNVVILGGRYDGHSTDAQIQAPLQAMANDGITTRVIGFGVDENDPVMLAQLQAIADWGSAGTKPHLVGSSQFELEVALATVFDQIPFDPCCAFNDCGGIPKFTTSEPDPVPQEESSEGDGDGDGDGDPGGDGDGDPGGDGDGDPGGDGDGDSDSGEADTLAGEGESGDGGYGETGTGDDASVLSGRGCACAASPGGEGRLGGFWGLLGLLACRRWRRR</sequence>
<feature type="compositionally biased region" description="Acidic residues" evidence="1">
    <location>
        <begin position="601"/>
        <end position="643"/>
    </location>
</feature>